<accession>A0A316Z3U8</accession>
<feature type="transmembrane region" description="Helical" evidence="10">
    <location>
        <begin position="1098"/>
        <end position="1123"/>
    </location>
</feature>
<keyword evidence="6" id="KW-0653">Protein transport</keyword>
<dbReference type="OrthoDB" id="9986677at2759"/>
<evidence type="ECO:0000256" key="1">
    <source>
        <dbReference type="ARBA" id="ARBA00004141"/>
    </source>
</evidence>
<sequence length="1167" mass="128051">MSQPPGSADGSRPTTRSGRGGARLRTGTSSGRPTTGRPLTSGGARPTTRGTGAADLQQQHQQHGHEQQEYLDEWDEEDYESEDDGDVFAFVPPDLGEPATLTSSGTDVYGQPQAPQASGAADMSVASDMGGSAAGMLSLPGAVAEEEEETFYFDEATGAVYDAQGRLVEMPAGFDASQIAGTSASHHREEVGDESVAVGMVEPASPQLSGSTALDASQQGPYESMRGAGGSAARLDEMHSSIAMPSAGTGASPLLPSEGMRRTAYMQEPRMSMDRKSSNASSLRGEVPLNHARSTHALPAMGVLDEVDYLPTSRDGLSSRHGARSIGTTAKGASMVDNNIPVSSPRRASQPSQDGARGNTANSLRQRGNRMSIGADFGRSPDSERKFNLVDEYGFPYDDDPDKLAYGRPSSQLGRGEGLAHPVMDGVEVGAMGMRMVELEMEMEEDSPYPEVRASVSNIDDPDMPAFTLRMFVLAILLNTCAATANILFNLRIPSPQVSPIIVQLVAYPLGKLLARILPIRVFHLPRFLGGGAWSMNPGSFNIKEHALITLTANVAIGQAYAFSSLISLDSAVFYNAPKPQSFQVLYMLSSQLIGFGFSGFCVPFLVTPASMIWPQNLVTATVLNTLHAEEDGLDGTMTRFRYFNILAGAAFLWFFFPNFIFSALSYFNWVCWIWPNSHVVNTVFGTTSGLGMSILTFDWSQIAYIGSPLVAPWWAECNVFAGFVFFYWIAAPILYYKNVFNFARLPFNSSSTWDRFGERYDVLRVLGSRSDLNVAEYEAYSPLYLSVSLYFAYWTGFAAATSVLVHTVLYHGKTLWKGIRRIRTEEDDIHAKFMRRYPTVPDWWYALVLLITFAISVVVVEVWDTDLPVWALLIAILVAAVYALPAGFIYAMTGSLPATNIIGELVAGYMMPRRAVPNMVFKVYCVQALSSGLNFVQDLKVGHYMKVNPRATFAMQLIATGWTAVVQWAVKQFIFGHVERVCDPAQPQRFTCPHANVFFTSSIIWGAVGPDLLFGRDSIYHPIYLGLLVGAVLPIPIWLLARRFPRTPIKFISTPIFFNGLSFIPPASGLNYASWFLTGFIFQYLIRRRNFRWWSKYNFVTSAALDLGTVASFIFMFLTLALPRNGELYVNWWGNNVVGNNIDSQRTPYLPTGPDGFAPPPPPVHR</sequence>
<feature type="transmembrane region" description="Helical" evidence="10">
    <location>
        <begin position="870"/>
        <end position="892"/>
    </location>
</feature>
<protein>
    <submittedName>
        <fullName evidence="11">OPT-domain-containing protein</fullName>
    </submittedName>
</protein>
<evidence type="ECO:0000256" key="8">
    <source>
        <dbReference type="ARBA" id="ARBA00023136"/>
    </source>
</evidence>
<proteinExistence type="inferred from homology"/>
<feature type="transmembrane region" description="Helical" evidence="10">
    <location>
        <begin position="643"/>
        <end position="668"/>
    </location>
</feature>
<feature type="transmembrane region" description="Helical" evidence="10">
    <location>
        <begin position="844"/>
        <end position="864"/>
    </location>
</feature>
<feature type="compositionally biased region" description="Low complexity" evidence="9">
    <location>
        <begin position="10"/>
        <end position="61"/>
    </location>
</feature>
<evidence type="ECO:0000313" key="12">
    <source>
        <dbReference type="Proteomes" id="UP000245946"/>
    </source>
</evidence>
<evidence type="ECO:0000313" key="11">
    <source>
        <dbReference type="EMBL" id="PWN96420.1"/>
    </source>
</evidence>
<comment type="subcellular location">
    <subcellularLocation>
        <location evidence="1">Membrane</location>
        <topology evidence="1">Multi-pass membrane protein</topology>
    </subcellularLocation>
</comment>
<evidence type="ECO:0000256" key="7">
    <source>
        <dbReference type="ARBA" id="ARBA00022989"/>
    </source>
</evidence>
<keyword evidence="12" id="KW-1185">Reference proteome</keyword>
<evidence type="ECO:0000256" key="6">
    <source>
        <dbReference type="ARBA" id="ARBA00022927"/>
    </source>
</evidence>
<dbReference type="AlphaFoldDB" id="A0A316Z3U8"/>
<keyword evidence="8 10" id="KW-0472">Membrane</keyword>
<feature type="compositionally biased region" description="Polar residues" evidence="9">
    <location>
        <begin position="206"/>
        <end position="221"/>
    </location>
</feature>
<evidence type="ECO:0000256" key="9">
    <source>
        <dbReference type="SAM" id="MobiDB-lite"/>
    </source>
</evidence>
<keyword evidence="4 10" id="KW-0812">Transmembrane</keyword>
<dbReference type="NCBIfam" id="TIGR00728">
    <property type="entry name" value="OPT_sfam"/>
    <property type="match status" value="1"/>
</dbReference>
<feature type="compositionally biased region" description="Acidic residues" evidence="9">
    <location>
        <begin position="69"/>
        <end position="86"/>
    </location>
</feature>
<feature type="compositionally biased region" description="Polar residues" evidence="9">
    <location>
        <begin position="336"/>
        <end position="366"/>
    </location>
</feature>
<dbReference type="RefSeq" id="XP_025596699.1">
    <property type="nucleotide sequence ID" value="XM_025740638.1"/>
</dbReference>
<gene>
    <name evidence="11" type="ORF">FA09DRAFT_310627</name>
</gene>
<feature type="transmembrane region" description="Helical" evidence="10">
    <location>
        <begin position="1062"/>
        <end position="1086"/>
    </location>
</feature>
<dbReference type="PANTHER" id="PTHR22601">
    <property type="entry name" value="ISP4 LIKE PROTEIN"/>
    <property type="match status" value="1"/>
</dbReference>
<dbReference type="GO" id="GO:0016020">
    <property type="term" value="C:membrane"/>
    <property type="evidence" value="ECO:0007669"/>
    <property type="project" value="UniProtKB-SubCell"/>
</dbReference>
<feature type="transmembrane region" description="Helical" evidence="10">
    <location>
        <begin position="546"/>
        <end position="567"/>
    </location>
</feature>
<feature type="transmembrane region" description="Helical" evidence="10">
    <location>
        <begin position="710"/>
        <end position="731"/>
    </location>
</feature>
<dbReference type="InterPro" id="IPR004648">
    <property type="entry name" value="Oligpept_transpt"/>
</dbReference>
<feature type="compositionally biased region" description="Low complexity" evidence="9">
    <location>
        <begin position="110"/>
        <end position="121"/>
    </location>
</feature>
<keyword evidence="5" id="KW-0571">Peptide transport</keyword>
<comment type="similarity">
    <text evidence="2">Belongs to the oligopeptide OPT transporter family.</text>
</comment>
<dbReference type="GO" id="GO:0015031">
    <property type="term" value="P:protein transport"/>
    <property type="evidence" value="ECO:0007669"/>
    <property type="project" value="UniProtKB-KW"/>
</dbReference>
<reference evidence="11 12" key="1">
    <citation type="journal article" date="2018" name="Mol. Biol. Evol.">
        <title>Broad Genomic Sampling Reveals a Smut Pathogenic Ancestry of the Fungal Clade Ustilaginomycotina.</title>
        <authorList>
            <person name="Kijpornyongpan T."/>
            <person name="Mondo S.J."/>
            <person name="Barry K."/>
            <person name="Sandor L."/>
            <person name="Lee J."/>
            <person name="Lipzen A."/>
            <person name="Pangilinan J."/>
            <person name="LaButti K."/>
            <person name="Hainaut M."/>
            <person name="Henrissat B."/>
            <person name="Grigoriev I.V."/>
            <person name="Spatafora J.W."/>
            <person name="Aime M.C."/>
        </authorList>
    </citation>
    <scope>NUCLEOTIDE SEQUENCE [LARGE SCALE GENOMIC DNA]</scope>
    <source>
        <strain evidence="11 12">MCA 4186</strain>
    </source>
</reference>
<feature type="transmembrane region" description="Helical" evidence="10">
    <location>
        <begin position="1024"/>
        <end position="1042"/>
    </location>
</feature>
<name>A0A316Z3U8_9BASI</name>
<evidence type="ECO:0000256" key="3">
    <source>
        <dbReference type="ARBA" id="ARBA00022448"/>
    </source>
</evidence>
<keyword evidence="7 10" id="KW-1133">Transmembrane helix</keyword>
<feature type="transmembrane region" description="Helical" evidence="10">
    <location>
        <begin position="680"/>
        <end position="698"/>
    </location>
</feature>
<dbReference type="Proteomes" id="UP000245946">
    <property type="component" value="Unassembled WGS sequence"/>
</dbReference>
<feature type="transmembrane region" description="Helical" evidence="10">
    <location>
        <begin position="792"/>
        <end position="812"/>
    </location>
</feature>
<feature type="region of interest" description="Disordered" evidence="9">
    <location>
        <begin position="205"/>
        <end position="233"/>
    </location>
</feature>
<dbReference type="EMBL" id="KZ819299">
    <property type="protein sequence ID" value="PWN96420.1"/>
    <property type="molecule type" value="Genomic_DNA"/>
</dbReference>
<evidence type="ECO:0000256" key="10">
    <source>
        <dbReference type="SAM" id="Phobius"/>
    </source>
</evidence>
<evidence type="ECO:0000256" key="4">
    <source>
        <dbReference type="ARBA" id="ARBA00022692"/>
    </source>
</evidence>
<feature type="region of interest" description="Disordered" evidence="9">
    <location>
        <begin position="1"/>
        <end position="124"/>
    </location>
</feature>
<dbReference type="GO" id="GO:0035673">
    <property type="term" value="F:oligopeptide transmembrane transporter activity"/>
    <property type="evidence" value="ECO:0007669"/>
    <property type="project" value="InterPro"/>
</dbReference>
<keyword evidence="3" id="KW-0813">Transport</keyword>
<feature type="transmembrane region" description="Helical" evidence="10">
    <location>
        <begin position="587"/>
        <end position="607"/>
    </location>
</feature>
<evidence type="ECO:0000256" key="2">
    <source>
        <dbReference type="ARBA" id="ARBA00008807"/>
    </source>
</evidence>
<dbReference type="NCBIfam" id="TIGR00727">
    <property type="entry name" value="ISP4_OPT"/>
    <property type="match status" value="1"/>
</dbReference>
<dbReference type="Pfam" id="PF03169">
    <property type="entry name" value="OPT"/>
    <property type="match status" value="1"/>
</dbReference>
<dbReference type="GeneID" id="37268184"/>
<evidence type="ECO:0000256" key="5">
    <source>
        <dbReference type="ARBA" id="ARBA00022856"/>
    </source>
</evidence>
<feature type="region of interest" description="Disordered" evidence="9">
    <location>
        <begin position="314"/>
        <end position="381"/>
    </location>
</feature>
<feature type="transmembrane region" description="Helical" evidence="10">
    <location>
        <begin position="467"/>
        <end position="489"/>
    </location>
</feature>
<organism evidence="11 12">
    <name type="scientific">Tilletiopsis washingtonensis</name>
    <dbReference type="NCBI Taxonomy" id="58919"/>
    <lineage>
        <taxon>Eukaryota</taxon>
        <taxon>Fungi</taxon>
        <taxon>Dikarya</taxon>
        <taxon>Basidiomycota</taxon>
        <taxon>Ustilaginomycotina</taxon>
        <taxon>Exobasidiomycetes</taxon>
        <taxon>Entylomatales</taxon>
        <taxon>Entylomatales incertae sedis</taxon>
        <taxon>Tilletiopsis</taxon>
    </lineage>
</organism>
<dbReference type="InterPro" id="IPR004813">
    <property type="entry name" value="OPT"/>
</dbReference>